<organism evidence="2">
    <name type="scientific">hydrothermal vent metagenome</name>
    <dbReference type="NCBI Taxonomy" id="652676"/>
    <lineage>
        <taxon>unclassified sequences</taxon>
        <taxon>metagenomes</taxon>
        <taxon>ecological metagenomes</taxon>
    </lineage>
</organism>
<reference evidence="2" key="1">
    <citation type="submission" date="2015-10" db="EMBL/GenBank/DDBJ databases">
        <authorList>
            <person name="Gilbert D.G."/>
        </authorList>
    </citation>
    <scope>NUCLEOTIDE SEQUENCE</scope>
</reference>
<keyword evidence="1" id="KW-0472">Membrane</keyword>
<proteinExistence type="predicted"/>
<name>A0A160VBS7_9ZZZZ</name>
<keyword evidence="1" id="KW-1133">Transmembrane helix</keyword>
<feature type="transmembrane region" description="Helical" evidence="1">
    <location>
        <begin position="149"/>
        <end position="169"/>
    </location>
</feature>
<dbReference type="AlphaFoldDB" id="A0A160VBS7"/>
<evidence type="ECO:0000313" key="2">
    <source>
        <dbReference type="EMBL" id="CUV02935.1"/>
    </source>
</evidence>
<sequence>MAIKIGALLGIILLVAAAAASPLRPEQVSANGATRLIVNDVKEGPYLFWVGVLPGSPKVGNLHLSILIQSAESEEIISDGQMIIQATGPESGMTAGPVRATNSPLNPQVFDADITLTALGAWTITLETVSELGEATLVVPLQVTEAGGFNLLIVVVIVGLVVAIGSLGWSQMQQRKRKN</sequence>
<gene>
    <name evidence="2" type="ORF">MGWOODY_Clf699</name>
</gene>
<protein>
    <recommendedName>
        <fullName evidence="3">YtkA-like domain-containing protein</fullName>
    </recommendedName>
</protein>
<evidence type="ECO:0008006" key="3">
    <source>
        <dbReference type="Google" id="ProtNLM"/>
    </source>
</evidence>
<evidence type="ECO:0000256" key="1">
    <source>
        <dbReference type="SAM" id="Phobius"/>
    </source>
</evidence>
<keyword evidence="1" id="KW-0812">Transmembrane</keyword>
<dbReference type="EMBL" id="FAXA01000332">
    <property type="protein sequence ID" value="CUV02935.1"/>
    <property type="molecule type" value="Genomic_DNA"/>
</dbReference>
<accession>A0A160VBS7</accession>